<feature type="domain" description="O-methyltransferase C-terminal" evidence="4">
    <location>
        <begin position="169"/>
        <end position="339"/>
    </location>
</feature>
<name>A0A0W0F001_MONRR</name>
<dbReference type="eggNOG" id="KOG3178">
    <property type="taxonomic scope" value="Eukaryota"/>
</dbReference>
<evidence type="ECO:0000256" key="3">
    <source>
        <dbReference type="ARBA" id="ARBA00022691"/>
    </source>
</evidence>
<evidence type="ECO:0000313" key="6">
    <source>
        <dbReference type="EMBL" id="KTB29664.1"/>
    </source>
</evidence>
<reference evidence="6 7" key="1">
    <citation type="submission" date="2015-12" db="EMBL/GenBank/DDBJ databases">
        <title>Draft genome sequence of Moniliophthora roreri, the causal agent of frosty pod rot of cacao.</title>
        <authorList>
            <person name="Aime M.C."/>
            <person name="Diaz-Valderrama J.R."/>
            <person name="Kijpornyongpan T."/>
            <person name="Phillips-Mora W."/>
        </authorList>
    </citation>
    <scope>NUCLEOTIDE SEQUENCE [LARGE SCALE GENOMIC DNA]</scope>
    <source>
        <strain evidence="6 7">MCA 2952</strain>
    </source>
</reference>
<keyword evidence="1 6" id="KW-0489">Methyltransferase</keyword>
<dbReference type="SUPFAM" id="SSF46785">
    <property type="entry name" value="Winged helix' DNA-binding domain"/>
    <property type="match status" value="1"/>
</dbReference>
<dbReference type="InterPro" id="IPR029063">
    <property type="entry name" value="SAM-dependent_MTases_sf"/>
</dbReference>
<organism evidence="6 7">
    <name type="scientific">Moniliophthora roreri</name>
    <name type="common">Frosty pod rot fungus</name>
    <name type="synonym">Monilia roreri</name>
    <dbReference type="NCBI Taxonomy" id="221103"/>
    <lineage>
        <taxon>Eukaryota</taxon>
        <taxon>Fungi</taxon>
        <taxon>Dikarya</taxon>
        <taxon>Basidiomycota</taxon>
        <taxon>Agaricomycotina</taxon>
        <taxon>Agaricomycetes</taxon>
        <taxon>Agaricomycetidae</taxon>
        <taxon>Agaricales</taxon>
        <taxon>Marasmiineae</taxon>
        <taxon>Marasmiaceae</taxon>
        <taxon>Moniliophthora</taxon>
    </lineage>
</organism>
<dbReference type="EMBL" id="LATX01002419">
    <property type="protein sequence ID" value="KTB29664.1"/>
    <property type="molecule type" value="Genomic_DNA"/>
</dbReference>
<keyword evidence="2 6" id="KW-0808">Transferase</keyword>
<proteinExistence type="predicted"/>
<dbReference type="CDD" id="cd02440">
    <property type="entry name" value="AdoMet_MTases"/>
    <property type="match status" value="1"/>
</dbReference>
<keyword evidence="3" id="KW-0949">S-adenosyl-L-methionine</keyword>
<dbReference type="PROSITE" id="PS51683">
    <property type="entry name" value="SAM_OMT_II"/>
    <property type="match status" value="1"/>
</dbReference>
<dbReference type="SUPFAM" id="SSF53335">
    <property type="entry name" value="S-adenosyl-L-methionine-dependent methyltransferases"/>
    <property type="match status" value="1"/>
</dbReference>
<dbReference type="GO" id="GO:0046983">
    <property type="term" value="F:protein dimerization activity"/>
    <property type="evidence" value="ECO:0007669"/>
    <property type="project" value="InterPro"/>
</dbReference>
<dbReference type="Proteomes" id="UP000054988">
    <property type="component" value="Unassembled WGS sequence"/>
</dbReference>
<protein>
    <submittedName>
        <fullName evidence="6">Putative S-adenosyl-L-methionine-dependent methyltransferase</fullName>
    </submittedName>
</protein>
<evidence type="ECO:0000259" key="5">
    <source>
        <dbReference type="Pfam" id="PF08100"/>
    </source>
</evidence>
<dbReference type="Pfam" id="PF08100">
    <property type="entry name" value="Dimerisation"/>
    <property type="match status" value="1"/>
</dbReference>
<dbReference type="Gene3D" id="1.10.10.10">
    <property type="entry name" value="Winged helix-like DNA-binding domain superfamily/Winged helix DNA-binding domain"/>
    <property type="match status" value="1"/>
</dbReference>
<comment type="caution">
    <text evidence="6">The sequence shown here is derived from an EMBL/GenBank/DDBJ whole genome shotgun (WGS) entry which is preliminary data.</text>
</comment>
<dbReference type="InterPro" id="IPR036390">
    <property type="entry name" value="WH_DNA-bd_sf"/>
</dbReference>
<sequence>MATNVNAQLHSLTNLITTSVHDIISVYASVGQTVPSLDSLEPGPFDGAVEDVPERLKANGHAEPSALLVVTQARIADLLVDKPEGLHVDQLAEASGFKDADKLGRLMRLLASRHVFREVKPNVYVNNRLSAKFISKYPMCDIVGLQTDEGMRATAYLYETYTTEPRVPNETPLQRAYGVPLFDWYNLPENKDKGERFNRAMVALGDVYGKGFLAKSYPWGEFSGECTICDIAGGNGHVTMRLLKKHPQFKVVLQDQAEVIEQAKEYWAKEHPQALADKRVEFVPFNFLENVAVAGCDVYYMKSILHDWPDAECRVILQNVRKAMKPGARLVIHEIAIHSPARFAQRAEERAPEPLLPNWGASAARTYEADIRMMKMFNAKERTLEELTTLWHVQFSNFEPFGLKFRGLYPAGEMDLVEFVAV</sequence>
<dbReference type="Pfam" id="PF00891">
    <property type="entry name" value="Methyltransf_2"/>
    <property type="match status" value="1"/>
</dbReference>
<dbReference type="AlphaFoldDB" id="A0A0W0F001"/>
<dbReference type="PANTHER" id="PTHR43712">
    <property type="entry name" value="PUTATIVE (AFU_ORTHOLOGUE AFUA_4G14580)-RELATED"/>
    <property type="match status" value="1"/>
</dbReference>
<dbReference type="InterPro" id="IPR016461">
    <property type="entry name" value="COMT-like"/>
</dbReference>
<dbReference type="InterPro" id="IPR036388">
    <property type="entry name" value="WH-like_DNA-bd_sf"/>
</dbReference>
<evidence type="ECO:0000313" key="7">
    <source>
        <dbReference type="Proteomes" id="UP000054988"/>
    </source>
</evidence>
<dbReference type="GO" id="GO:0008171">
    <property type="term" value="F:O-methyltransferase activity"/>
    <property type="evidence" value="ECO:0007669"/>
    <property type="project" value="InterPro"/>
</dbReference>
<evidence type="ECO:0000256" key="1">
    <source>
        <dbReference type="ARBA" id="ARBA00022603"/>
    </source>
</evidence>
<dbReference type="GO" id="GO:0032259">
    <property type="term" value="P:methylation"/>
    <property type="evidence" value="ECO:0007669"/>
    <property type="project" value="UniProtKB-KW"/>
</dbReference>
<accession>A0A0W0F001</accession>
<dbReference type="InterPro" id="IPR001077">
    <property type="entry name" value="COMT_C"/>
</dbReference>
<dbReference type="InterPro" id="IPR012967">
    <property type="entry name" value="COMT_dimerisation"/>
</dbReference>
<dbReference type="PANTHER" id="PTHR43712:SF2">
    <property type="entry name" value="O-METHYLTRANSFERASE CICE"/>
    <property type="match status" value="1"/>
</dbReference>
<feature type="domain" description="O-methyltransferase dimerisation" evidence="5">
    <location>
        <begin position="58"/>
        <end position="135"/>
    </location>
</feature>
<evidence type="ECO:0000256" key="2">
    <source>
        <dbReference type="ARBA" id="ARBA00022679"/>
    </source>
</evidence>
<gene>
    <name evidence="6" type="ORF">WG66_17756</name>
</gene>
<dbReference type="Gene3D" id="3.40.50.150">
    <property type="entry name" value="Vaccinia Virus protein VP39"/>
    <property type="match status" value="1"/>
</dbReference>
<evidence type="ECO:0000259" key="4">
    <source>
        <dbReference type="Pfam" id="PF00891"/>
    </source>
</evidence>